<proteinExistence type="predicted"/>
<dbReference type="InterPro" id="IPR043714">
    <property type="entry name" value="DUF5655"/>
</dbReference>
<name>A0A9D1TWN2_9FIRM</name>
<accession>A0A9D1TWN2</accession>
<organism evidence="2 3">
    <name type="scientific">Candidatus Faecalibacterium intestinigallinarum</name>
    <dbReference type="NCBI Taxonomy" id="2838581"/>
    <lineage>
        <taxon>Bacteria</taxon>
        <taxon>Bacillati</taxon>
        <taxon>Bacillota</taxon>
        <taxon>Clostridia</taxon>
        <taxon>Eubacteriales</taxon>
        <taxon>Oscillospiraceae</taxon>
        <taxon>Faecalibacterium</taxon>
    </lineage>
</organism>
<dbReference type="EMBL" id="DXHQ01000033">
    <property type="protein sequence ID" value="HIW08299.1"/>
    <property type="molecule type" value="Genomic_DNA"/>
</dbReference>
<reference evidence="2" key="1">
    <citation type="journal article" date="2021" name="PeerJ">
        <title>Extensive microbial diversity within the chicken gut microbiome revealed by metagenomics and culture.</title>
        <authorList>
            <person name="Gilroy R."/>
            <person name="Ravi A."/>
            <person name="Getino M."/>
            <person name="Pursley I."/>
            <person name="Horton D.L."/>
            <person name="Alikhan N.F."/>
            <person name="Baker D."/>
            <person name="Gharbi K."/>
            <person name="Hall N."/>
            <person name="Watson M."/>
            <person name="Adriaenssens E.M."/>
            <person name="Foster-Nyarko E."/>
            <person name="Jarju S."/>
            <person name="Secka A."/>
            <person name="Antonio M."/>
            <person name="Oren A."/>
            <person name="Chaudhuri R.R."/>
            <person name="La Ragione R."/>
            <person name="Hildebrand F."/>
            <person name="Pallen M.J."/>
        </authorList>
    </citation>
    <scope>NUCLEOTIDE SEQUENCE</scope>
    <source>
        <strain evidence="2">ChiHcolR34-3080</strain>
    </source>
</reference>
<gene>
    <name evidence="2" type="ORF">H9890_02725</name>
</gene>
<evidence type="ECO:0000259" key="1">
    <source>
        <dbReference type="Pfam" id="PF18899"/>
    </source>
</evidence>
<sequence>MDLDTLQWFEAQKHPDALPLYEALEGRILAEIPGVRIKVQKSQISFYTKHLFGCVSYIRARKKAELPPCWLVLTLGLARRLESPRVDIATEPYPGRWTHHIVVGSAGEIDGELMDWIKEAAAFAAAK</sequence>
<dbReference type="AlphaFoldDB" id="A0A9D1TWN2"/>
<protein>
    <recommendedName>
        <fullName evidence="1">DUF5655 domain-containing protein</fullName>
    </recommendedName>
</protein>
<comment type="caution">
    <text evidence="2">The sequence shown here is derived from an EMBL/GenBank/DDBJ whole genome shotgun (WGS) entry which is preliminary data.</text>
</comment>
<dbReference type="Pfam" id="PF18899">
    <property type="entry name" value="DUF5655"/>
    <property type="match status" value="1"/>
</dbReference>
<evidence type="ECO:0000313" key="2">
    <source>
        <dbReference type="EMBL" id="HIW08299.1"/>
    </source>
</evidence>
<evidence type="ECO:0000313" key="3">
    <source>
        <dbReference type="Proteomes" id="UP000823933"/>
    </source>
</evidence>
<reference evidence="2" key="2">
    <citation type="submission" date="2021-04" db="EMBL/GenBank/DDBJ databases">
        <authorList>
            <person name="Gilroy R."/>
        </authorList>
    </citation>
    <scope>NUCLEOTIDE SEQUENCE</scope>
    <source>
        <strain evidence="2">ChiHcolR34-3080</strain>
    </source>
</reference>
<dbReference type="Proteomes" id="UP000823933">
    <property type="component" value="Unassembled WGS sequence"/>
</dbReference>
<feature type="domain" description="DUF5655" evidence="1">
    <location>
        <begin position="12"/>
        <end position="120"/>
    </location>
</feature>